<keyword evidence="8 12" id="KW-0067">ATP-binding</keyword>
<dbReference type="SMART" id="SM00490">
    <property type="entry name" value="HELICc"/>
    <property type="match status" value="1"/>
</dbReference>
<dbReference type="Pfam" id="PF17764">
    <property type="entry name" value="PriA_3primeBD"/>
    <property type="match status" value="1"/>
</dbReference>
<evidence type="ECO:0000256" key="4">
    <source>
        <dbReference type="ARBA" id="ARBA00022741"/>
    </source>
</evidence>
<keyword evidence="1 12" id="KW-0639">Primosome</keyword>
<keyword evidence="9 12" id="KW-0238">DNA-binding</keyword>
<dbReference type="Pfam" id="PF18319">
    <property type="entry name" value="Zn_ribbon_PriA"/>
    <property type="match status" value="1"/>
</dbReference>
<dbReference type="GO" id="GO:0006269">
    <property type="term" value="P:DNA replication, synthesis of primer"/>
    <property type="evidence" value="ECO:0007669"/>
    <property type="project" value="UniProtKB-KW"/>
</dbReference>
<feature type="binding site" evidence="12">
    <location>
        <position position="459"/>
    </location>
    <ligand>
        <name>Zn(2+)</name>
        <dbReference type="ChEBI" id="CHEBI:29105"/>
        <label>1</label>
    </ligand>
</feature>
<dbReference type="GO" id="GO:0008270">
    <property type="term" value="F:zinc ion binding"/>
    <property type="evidence" value="ECO:0007669"/>
    <property type="project" value="UniProtKB-UniRule"/>
</dbReference>
<comment type="subunit">
    <text evidence="12">Component of the replication restart primosome.</text>
</comment>
<dbReference type="GO" id="GO:0006302">
    <property type="term" value="P:double-strand break repair"/>
    <property type="evidence" value="ECO:0007669"/>
    <property type="project" value="InterPro"/>
</dbReference>
<evidence type="ECO:0000256" key="3">
    <source>
        <dbReference type="ARBA" id="ARBA00022723"/>
    </source>
</evidence>
<dbReference type="EC" id="5.6.2.4" evidence="12"/>
<dbReference type="InterPro" id="IPR040498">
    <property type="entry name" value="PriA_CRR"/>
</dbReference>
<organism evidence="14 15">
    <name type="scientific">Hydrogenovibrio crunogenus</name>
    <dbReference type="NCBI Taxonomy" id="39765"/>
    <lineage>
        <taxon>Bacteria</taxon>
        <taxon>Pseudomonadati</taxon>
        <taxon>Pseudomonadota</taxon>
        <taxon>Gammaproteobacteria</taxon>
        <taxon>Thiotrichales</taxon>
        <taxon>Piscirickettsiaceae</taxon>
        <taxon>Hydrogenovibrio</taxon>
    </lineage>
</organism>
<proteinExistence type="inferred from homology"/>
<feature type="domain" description="Helicase ATP-binding" evidence="13">
    <location>
        <begin position="234"/>
        <end position="400"/>
    </location>
</feature>
<reference evidence="14 15" key="1">
    <citation type="submission" date="2018-08" db="EMBL/GenBank/DDBJ databases">
        <title>Horizontal acquisition of hydrogen conversion ability and other habitat adaptations in Hydrogenovibrio crunogenus strains.</title>
        <authorList>
            <person name="Gonnella G."/>
            <person name="Adam N."/>
            <person name="Perner M."/>
        </authorList>
    </citation>
    <scope>NUCLEOTIDE SEQUENCE [LARGE SCALE GENOMIC DNA]</scope>
    <source>
        <strain evidence="14 15">SP-41</strain>
    </source>
</reference>
<evidence type="ECO:0000256" key="5">
    <source>
        <dbReference type="ARBA" id="ARBA00022801"/>
    </source>
</evidence>
<feature type="binding site" evidence="12">
    <location>
        <position position="486"/>
    </location>
    <ligand>
        <name>Zn(2+)</name>
        <dbReference type="ChEBI" id="CHEBI:29105"/>
        <label>2</label>
    </ligand>
</feature>
<dbReference type="FunFam" id="3.40.50.300:FF:000489">
    <property type="entry name" value="Primosome assembly protein PriA"/>
    <property type="match status" value="1"/>
</dbReference>
<evidence type="ECO:0000256" key="9">
    <source>
        <dbReference type="ARBA" id="ARBA00023125"/>
    </source>
</evidence>
<evidence type="ECO:0000259" key="13">
    <source>
        <dbReference type="PROSITE" id="PS51192"/>
    </source>
</evidence>
<dbReference type="InterPro" id="IPR027417">
    <property type="entry name" value="P-loop_NTPase"/>
</dbReference>
<feature type="binding site" evidence="12">
    <location>
        <position position="471"/>
    </location>
    <ligand>
        <name>Zn(2+)</name>
        <dbReference type="ChEBI" id="CHEBI:29105"/>
        <label>2</label>
    </ligand>
</feature>
<dbReference type="Proteomes" id="UP000296201">
    <property type="component" value="Chromosome"/>
</dbReference>
<dbReference type="NCBIfam" id="TIGR00595">
    <property type="entry name" value="priA"/>
    <property type="match status" value="1"/>
</dbReference>
<dbReference type="GO" id="GO:0043138">
    <property type="term" value="F:3'-5' DNA helicase activity"/>
    <property type="evidence" value="ECO:0007669"/>
    <property type="project" value="UniProtKB-EC"/>
</dbReference>
<dbReference type="AlphaFoldDB" id="A0A4P7P206"/>
<feature type="binding site" evidence="12">
    <location>
        <position position="499"/>
    </location>
    <ligand>
        <name>Zn(2+)</name>
        <dbReference type="ChEBI" id="CHEBI:29105"/>
        <label>1</label>
    </ligand>
</feature>
<dbReference type="GO" id="GO:1990077">
    <property type="term" value="C:primosome complex"/>
    <property type="evidence" value="ECO:0007669"/>
    <property type="project" value="UniProtKB-UniRule"/>
</dbReference>
<dbReference type="InterPro" id="IPR041222">
    <property type="entry name" value="PriA_3primeBD"/>
</dbReference>
<comment type="catalytic activity">
    <reaction evidence="11 12">
        <text>ATP + H2O = ADP + phosphate + H(+)</text>
        <dbReference type="Rhea" id="RHEA:13065"/>
        <dbReference type="ChEBI" id="CHEBI:15377"/>
        <dbReference type="ChEBI" id="CHEBI:15378"/>
        <dbReference type="ChEBI" id="CHEBI:30616"/>
        <dbReference type="ChEBI" id="CHEBI:43474"/>
        <dbReference type="ChEBI" id="CHEBI:456216"/>
        <dbReference type="EC" id="5.6.2.4"/>
    </reaction>
</comment>
<evidence type="ECO:0000313" key="15">
    <source>
        <dbReference type="Proteomes" id="UP000296201"/>
    </source>
</evidence>
<dbReference type="GO" id="GO:0005524">
    <property type="term" value="F:ATP binding"/>
    <property type="evidence" value="ECO:0007669"/>
    <property type="project" value="UniProtKB-UniRule"/>
</dbReference>
<dbReference type="SMART" id="SM00487">
    <property type="entry name" value="DEXDc"/>
    <property type="match status" value="1"/>
</dbReference>
<dbReference type="GO" id="GO:0003677">
    <property type="term" value="F:DNA binding"/>
    <property type="evidence" value="ECO:0007669"/>
    <property type="project" value="UniProtKB-UniRule"/>
</dbReference>
<dbReference type="InterPro" id="IPR001650">
    <property type="entry name" value="Helicase_C-like"/>
</dbReference>
<dbReference type="InterPro" id="IPR005259">
    <property type="entry name" value="PriA"/>
</dbReference>
<comment type="function">
    <text evidence="12">Initiates the restart of stalled replication forks, which reloads the replicative helicase on sites other than the origin of replication. Recognizes and binds to abandoned replication forks and remodels them to uncover a helicase loading site. Promotes assembly of the primosome at these replication forks.</text>
</comment>
<dbReference type="PANTHER" id="PTHR30580:SF0">
    <property type="entry name" value="PRIMOSOMAL PROTEIN N"/>
    <property type="match status" value="1"/>
</dbReference>
<protein>
    <recommendedName>
        <fullName evidence="12">Replication restart protein PriA</fullName>
    </recommendedName>
    <alternativeName>
        <fullName evidence="12">ATP-dependent DNA helicase PriA</fullName>
        <ecNumber evidence="12">5.6.2.4</ecNumber>
    </alternativeName>
    <alternativeName>
        <fullName evidence="12">DNA 3'-5' helicase PriA</fullName>
    </alternativeName>
</protein>
<evidence type="ECO:0000256" key="1">
    <source>
        <dbReference type="ARBA" id="ARBA00022515"/>
    </source>
</evidence>
<sequence length="774" mass="86340">MFVKVAVPGPFLSPLDYRIQAETADYKTETLALDLEPEESTEPTSSFLPVIGGRVKVPFRNKSLVGIVMAMSEDAAVDSKKLKALEAVIDETPIFSAQEMALLNWASHYYHEPIGNVIQTALPKRLREGKTVEVAGVPAWQLTETGREAEKQISSRATQQKALWQLLQTQGTALTADILNRSLNQWRLPMKRFQEQGWVTEVEKSCLHAMPMREKTARPGHILNAEQQVAVETVLATSGFDAFLLEGVTGSGKTEVYLGMIESVIAQGKQVLVLVPEIGLTPQTVKRFEAYLQAPVAVMHSGLNDKERHCAWSLVKTHQVNVLLGTRSAIFTPFAELGLCIMDEEHDLSFKQQDGFRYSARDCLVRRAQLENVPVVLGSATPSLETLHNALSGRYRHLHLKQRAGQAEMPEVQLLDVRGQVEEEGVSEPLRELMEKHLKAGGQVLLFLNRRGFAPVLMCHDCGWQAACPSCDANMTFHQQVNELRCHHCGYQTKAPLDCPSCGSASFTKIGQGTERLEALVQQWFPDFKTLRVDRDTTRNKGQMMALTEQASQGHADILIGTQMLAKGHHFPKVTLVGLLDIDQGLFSCDFRAVERMAQLVVQVSGRAGRGEKPGQVVIQTHHPEHPLLKVLVEQGYEAFAKEALKGREQADLPPYQYQVLLRAEAVDPNAGWTFLNDVKSALNFAKMSLLRSYLSVNDSESTKVEALQGLEVFGPVSAPMLRRQGRYRYQLLLQGAHRGFLHQWLAQVETQLYTSNQAKKVRWSLDVDPQEMS</sequence>
<dbReference type="CDD" id="cd18804">
    <property type="entry name" value="SF2_C_priA"/>
    <property type="match status" value="1"/>
</dbReference>
<dbReference type="OrthoDB" id="9759544at2"/>
<dbReference type="GO" id="GO:0016887">
    <property type="term" value="F:ATP hydrolysis activity"/>
    <property type="evidence" value="ECO:0007669"/>
    <property type="project" value="RHEA"/>
</dbReference>
<evidence type="ECO:0000256" key="12">
    <source>
        <dbReference type="HAMAP-Rule" id="MF_00983"/>
    </source>
</evidence>
<comment type="catalytic activity">
    <reaction evidence="12">
        <text>Couples ATP hydrolysis with the unwinding of duplex DNA by translocating in the 3'-5' direction.</text>
        <dbReference type="EC" id="5.6.2.4"/>
    </reaction>
</comment>
<dbReference type="GO" id="GO:0006310">
    <property type="term" value="P:DNA recombination"/>
    <property type="evidence" value="ECO:0007669"/>
    <property type="project" value="InterPro"/>
</dbReference>
<feature type="binding site" evidence="12">
    <location>
        <position position="468"/>
    </location>
    <ligand>
        <name>Zn(2+)</name>
        <dbReference type="ChEBI" id="CHEBI:29105"/>
        <label>2</label>
    </ligand>
</feature>
<dbReference type="PANTHER" id="PTHR30580">
    <property type="entry name" value="PRIMOSOMAL PROTEIN N"/>
    <property type="match status" value="1"/>
</dbReference>
<dbReference type="Pfam" id="PF18074">
    <property type="entry name" value="PriA_C"/>
    <property type="match status" value="1"/>
</dbReference>
<keyword evidence="15" id="KW-1185">Reference proteome</keyword>
<keyword evidence="7 12" id="KW-0862">Zinc</keyword>
<keyword evidence="4 12" id="KW-0547">Nucleotide-binding</keyword>
<dbReference type="Pfam" id="PF00271">
    <property type="entry name" value="Helicase_C"/>
    <property type="match status" value="1"/>
</dbReference>
<dbReference type="SUPFAM" id="SSF52540">
    <property type="entry name" value="P-loop containing nucleoside triphosphate hydrolases"/>
    <property type="match status" value="1"/>
</dbReference>
<name>A0A4P7P206_9GAMM</name>
<evidence type="ECO:0000313" key="14">
    <source>
        <dbReference type="EMBL" id="QBZ84029.1"/>
    </source>
</evidence>
<dbReference type="Pfam" id="PF00270">
    <property type="entry name" value="DEAD"/>
    <property type="match status" value="1"/>
</dbReference>
<dbReference type="EMBL" id="CP032096">
    <property type="protein sequence ID" value="QBZ84029.1"/>
    <property type="molecule type" value="Genomic_DNA"/>
</dbReference>
<dbReference type="NCBIfam" id="NF004067">
    <property type="entry name" value="PRK05580.1-4"/>
    <property type="match status" value="1"/>
</dbReference>
<keyword evidence="6 12" id="KW-0347">Helicase</keyword>
<keyword evidence="3 12" id="KW-0479">Metal-binding</keyword>
<feature type="binding site" evidence="12">
    <location>
        <position position="489"/>
    </location>
    <ligand>
        <name>Zn(2+)</name>
        <dbReference type="ChEBI" id="CHEBI:29105"/>
        <label>2</label>
    </ligand>
</feature>
<dbReference type="InterPro" id="IPR041236">
    <property type="entry name" value="PriA_C"/>
</dbReference>
<dbReference type="InterPro" id="IPR014001">
    <property type="entry name" value="Helicase_ATP-bd"/>
</dbReference>
<feature type="binding site" evidence="12">
    <location>
        <position position="502"/>
    </location>
    <ligand>
        <name>Zn(2+)</name>
        <dbReference type="ChEBI" id="CHEBI:29105"/>
        <label>1</label>
    </ligand>
</feature>
<dbReference type="GO" id="GO:0006270">
    <property type="term" value="P:DNA replication initiation"/>
    <property type="evidence" value="ECO:0007669"/>
    <property type="project" value="TreeGrafter"/>
</dbReference>
<evidence type="ECO:0000256" key="11">
    <source>
        <dbReference type="ARBA" id="ARBA00048988"/>
    </source>
</evidence>
<keyword evidence="5 12" id="KW-0378">Hydrolase</keyword>
<evidence type="ECO:0000256" key="2">
    <source>
        <dbReference type="ARBA" id="ARBA00022705"/>
    </source>
</evidence>
<evidence type="ECO:0000256" key="10">
    <source>
        <dbReference type="ARBA" id="ARBA00023235"/>
    </source>
</evidence>
<dbReference type="CDD" id="cd17929">
    <property type="entry name" value="DEXHc_priA"/>
    <property type="match status" value="1"/>
</dbReference>
<dbReference type="Gene3D" id="3.40.1440.60">
    <property type="entry name" value="PriA, 3(prime) DNA-binding domain"/>
    <property type="match status" value="1"/>
</dbReference>
<keyword evidence="10 12" id="KW-0413">Isomerase</keyword>
<gene>
    <name evidence="12 14" type="primary">priA</name>
    <name evidence="14" type="ORF">GHNINEIG_02104</name>
</gene>
<dbReference type="InterPro" id="IPR011545">
    <property type="entry name" value="DEAD/DEAH_box_helicase_dom"/>
</dbReference>
<comment type="similarity">
    <text evidence="12">Belongs to the helicase family. PriA subfamily.</text>
</comment>
<evidence type="ECO:0000256" key="6">
    <source>
        <dbReference type="ARBA" id="ARBA00022806"/>
    </source>
</evidence>
<dbReference type="RefSeq" id="WP_135796599.1">
    <property type="nucleotide sequence ID" value="NZ_CP032096.1"/>
</dbReference>
<evidence type="ECO:0000256" key="7">
    <source>
        <dbReference type="ARBA" id="ARBA00022833"/>
    </source>
</evidence>
<dbReference type="HAMAP" id="MF_00983">
    <property type="entry name" value="PriA"/>
    <property type="match status" value="1"/>
</dbReference>
<dbReference type="NCBIfam" id="NF004065">
    <property type="entry name" value="PRK05580.1-1"/>
    <property type="match status" value="1"/>
</dbReference>
<dbReference type="InterPro" id="IPR042115">
    <property type="entry name" value="PriA_3primeBD_sf"/>
</dbReference>
<dbReference type="PROSITE" id="PS51192">
    <property type="entry name" value="HELICASE_ATP_BIND_1"/>
    <property type="match status" value="1"/>
</dbReference>
<comment type="cofactor">
    <cofactor evidence="12">
        <name>Zn(2+)</name>
        <dbReference type="ChEBI" id="CHEBI:29105"/>
    </cofactor>
    <text evidence="12">Binds 2 zinc ions per subunit.</text>
</comment>
<accession>A0A4P7P206</accession>
<keyword evidence="2 12" id="KW-0235">DNA replication</keyword>
<evidence type="ECO:0000256" key="8">
    <source>
        <dbReference type="ARBA" id="ARBA00022840"/>
    </source>
</evidence>
<dbReference type="Gene3D" id="3.40.50.300">
    <property type="entry name" value="P-loop containing nucleotide triphosphate hydrolases"/>
    <property type="match status" value="2"/>
</dbReference>
<feature type="binding site" evidence="12">
    <location>
        <position position="462"/>
    </location>
    <ligand>
        <name>Zn(2+)</name>
        <dbReference type="ChEBI" id="CHEBI:29105"/>
        <label>1</label>
    </ligand>
</feature>